<feature type="region of interest" description="Disordered" evidence="1">
    <location>
        <begin position="19"/>
        <end position="64"/>
    </location>
</feature>
<dbReference type="EMBL" id="UZAN01057076">
    <property type="protein sequence ID" value="VDP91512.1"/>
    <property type="molecule type" value="Genomic_DNA"/>
</dbReference>
<proteinExistence type="predicted"/>
<reference evidence="4" key="1">
    <citation type="submission" date="2016-06" db="UniProtKB">
        <authorList>
            <consortium name="WormBaseParasite"/>
        </authorList>
    </citation>
    <scope>IDENTIFICATION</scope>
</reference>
<gene>
    <name evidence="2" type="ORF">ECPE_LOCUS14240</name>
</gene>
<dbReference type="OrthoDB" id="6255654at2759"/>
<sequence>MSLRTELFFFYNSPRQHLPWTSSSSPRLNNTPRVDYSGYDETQPDPGNQSDLGAGNEGPTTLPRPVETLELNAPIVHSSVPKCPAPPKRGLSLLGRQQQERYFRWMNVSKHILSQLGDRMHTSDRLSRVRRPRFLDYQLDATWEELIEDTCLDPRDWQTPGLRNAYETWLQVCTETINTTRMRTRTHSPGTFCTRSLKHDISQYTVDYLRIRFKRMLAS</sequence>
<feature type="compositionally biased region" description="Polar residues" evidence="1">
    <location>
        <begin position="19"/>
        <end position="32"/>
    </location>
</feature>
<reference evidence="2 3" key="2">
    <citation type="submission" date="2018-11" db="EMBL/GenBank/DDBJ databases">
        <authorList>
            <consortium name="Pathogen Informatics"/>
        </authorList>
    </citation>
    <scope>NUCLEOTIDE SEQUENCE [LARGE SCALE GENOMIC DNA]</scope>
    <source>
        <strain evidence="2 3">Egypt</strain>
    </source>
</reference>
<protein>
    <submittedName>
        <fullName evidence="2 4">Uncharacterized protein</fullName>
    </submittedName>
</protein>
<dbReference type="Proteomes" id="UP000272942">
    <property type="component" value="Unassembled WGS sequence"/>
</dbReference>
<organism evidence="4">
    <name type="scientific">Echinostoma caproni</name>
    <dbReference type="NCBI Taxonomy" id="27848"/>
    <lineage>
        <taxon>Eukaryota</taxon>
        <taxon>Metazoa</taxon>
        <taxon>Spiralia</taxon>
        <taxon>Lophotrochozoa</taxon>
        <taxon>Platyhelminthes</taxon>
        <taxon>Trematoda</taxon>
        <taxon>Digenea</taxon>
        <taxon>Plagiorchiida</taxon>
        <taxon>Echinostomata</taxon>
        <taxon>Echinostomatoidea</taxon>
        <taxon>Echinostomatidae</taxon>
        <taxon>Echinostoma</taxon>
    </lineage>
</organism>
<evidence type="ECO:0000313" key="3">
    <source>
        <dbReference type="Proteomes" id="UP000272942"/>
    </source>
</evidence>
<name>A0A183B4V5_9TREM</name>
<keyword evidence="3" id="KW-1185">Reference proteome</keyword>
<accession>A0A183B4V5</accession>
<dbReference type="AlphaFoldDB" id="A0A183B4V5"/>
<evidence type="ECO:0000256" key="1">
    <source>
        <dbReference type="SAM" id="MobiDB-lite"/>
    </source>
</evidence>
<dbReference type="WBParaSite" id="ECPE_0001428001-mRNA-1">
    <property type="protein sequence ID" value="ECPE_0001428001-mRNA-1"/>
    <property type="gene ID" value="ECPE_0001428001"/>
</dbReference>
<evidence type="ECO:0000313" key="2">
    <source>
        <dbReference type="EMBL" id="VDP91512.1"/>
    </source>
</evidence>
<evidence type="ECO:0000313" key="4">
    <source>
        <dbReference type="WBParaSite" id="ECPE_0001428001-mRNA-1"/>
    </source>
</evidence>